<dbReference type="Proteomes" id="UP001597417">
    <property type="component" value="Unassembled WGS sequence"/>
</dbReference>
<evidence type="ECO:0000256" key="1">
    <source>
        <dbReference type="ARBA" id="ARBA00010617"/>
    </source>
</evidence>
<accession>A0ABW5FJH9</accession>
<dbReference type="SUPFAM" id="SSF48264">
    <property type="entry name" value="Cytochrome P450"/>
    <property type="match status" value="1"/>
</dbReference>
<dbReference type="PANTHER" id="PTHR46696:SF1">
    <property type="entry name" value="CYTOCHROME P450 YJIB-RELATED"/>
    <property type="match status" value="1"/>
</dbReference>
<protein>
    <submittedName>
        <fullName evidence="3">Cytochrome P450</fullName>
    </submittedName>
</protein>
<keyword evidence="2" id="KW-0408">Iron</keyword>
<reference evidence="4" key="1">
    <citation type="journal article" date="2019" name="Int. J. Syst. Evol. Microbiol.">
        <title>The Global Catalogue of Microorganisms (GCM) 10K type strain sequencing project: providing services to taxonomists for standard genome sequencing and annotation.</title>
        <authorList>
            <consortium name="The Broad Institute Genomics Platform"/>
            <consortium name="The Broad Institute Genome Sequencing Center for Infectious Disease"/>
            <person name="Wu L."/>
            <person name="Ma J."/>
        </authorList>
    </citation>
    <scope>NUCLEOTIDE SEQUENCE [LARGE SCALE GENOMIC DNA]</scope>
    <source>
        <strain evidence="4">CGMCC 4.7645</strain>
    </source>
</reference>
<dbReference type="InterPro" id="IPR001128">
    <property type="entry name" value="Cyt_P450"/>
</dbReference>
<evidence type="ECO:0000313" key="4">
    <source>
        <dbReference type="Proteomes" id="UP001597417"/>
    </source>
</evidence>
<sequence>MPSEPVVDLRDPAILADPLRGYDRILAESPICWARLPNGEEGWLVTRNDDVRAVLTDPAVRNDPTGLPGKGAQTQEQALLALGTPPEHLPYLRASLLSLDGAEHARLRRGISHAFSVSRVAKLRPRVQQIVDQLLDDLEAASGSGNTPVNLLDRYAYPLAMTVVGSLVGVPEADQADWWHWGKVLVGGAPAKIAKAMGEMISFCHALVDLRRAQPRDDLISTVAAHDELTDIDAVAVLMFLVLAGHETMAHLLSNAALALMRDPAQRELLRTEPALWPAAVRELVRTDGPVQLARLRYAATDIVVGGVRIGAGDAVQVVLGAANRDPAQFAHPHDSDVRWQARHGRREGSVGFGWGPHFCLGVALAKLEAEVALRSLFDRFPAVRPVAEPAWVPLPRGRHRVTLDVRLY</sequence>
<evidence type="ECO:0000256" key="2">
    <source>
        <dbReference type="RuleBase" id="RU000461"/>
    </source>
</evidence>
<comment type="caution">
    <text evidence="3">The sequence shown here is derived from an EMBL/GenBank/DDBJ whole genome shotgun (WGS) entry which is preliminary data.</text>
</comment>
<dbReference type="Pfam" id="PF00067">
    <property type="entry name" value="p450"/>
    <property type="match status" value="1"/>
</dbReference>
<comment type="similarity">
    <text evidence="1 2">Belongs to the cytochrome P450 family.</text>
</comment>
<dbReference type="InterPro" id="IPR017972">
    <property type="entry name" value="Cyt_P450_CS"/>
</dbReference>
<organism evidence="3 4">
    <name type="scientific">Amycolatopsis pigmentata</name>
    <dbReference type="NCBI Taxonomy" id="450801"/>
    <lineage>
        <taxon>Bacteria</taxon>
        <taxon>Bacillati</taxon>
        <taxon>Actinomycetota</taxon>
        <taxon>Actinomycetes</taxon>
        <taxon>Pseudonocardiales</taxon>
        <taxon>Pseudonocardiaceae</taxon>
        <taxon>Amycolatopsis</taxon>
    </lineage>
</organism>
<dbReference type="CDD" id="cd11029">
    <property type="entry name" value="CYP107-like"/>
    <property type="match status" value="1"/>
</dbReference>
<dbReference type="PROSITE" id="PS00086">
    <property type="entry name" value="CYTOCHROME_P450"/>
    <property type="match status" value="1"/>
</dbReference>
<dbReference type="InterPro" id="IPR002397">
    <property type="entry name" value="Cyt_P450_B"/>
</dbReference>
<dbReference type="PANTHER" id="PTHR46696">
    <property type="entry name" value="P450, PUTATIVE (EUROFUNG)-RELATED"/>
    <property type="match status" value="1"/>
</dbReference>
<dbReference type="Gene3D" id="1.10.630.10">
    <property type="entry name" value="Cytochrome P450"/>
    <property type="match status" value="1"/>
</dbReference>
<keyword evidence="2" id="KW-0479">Metal-binding</keyword>
<gene>
    <name evidence="3" type="ORF">ACFSXZ_02245</name>
</gene>
<evidence type="ECO:0000313" key="3">
    <source>
        <dbReference type="EMBL" id="MFD2415140.1"/>
    </source>
</evidence>
<name>A0ABW5FJH9_9PSEU</name>
<dbReference type="RefSeq" id="WP_378260678.1">
    <property type="nucleotide sequence ID" value="NZ_JBHUKR010000004.1"/>
</dbReference>
<proteinExistence type="inferred from homology"/>
<keyword evidence="4" id="KW-1185">Reference proteome</keyword>
<keyword evidence="2" id="KW-0560">Oxidoreductase</keyword>
<dbReference type="EMBL" id="JBHUKR010000004">
    <property type="protein sequence ID" value="MFD2415140.1"/>
    <property type="molecule type" value="Genomic_DNA"/>
</dbReference>
<dbReference type="InterPro" id="IPR036396">
    <property type="entry name" value="Cyt_P450_sf"/>
</dbReference>
<keyword evidence="2" id="KW-0349">Heme</keyword>
<dbReference type="PRINTS" id="PR00359">
    <property type="entry name" value="BP450"/>
</dbReference>
<keyword evidence="2" id="KW-0503">Monooxygenase</keyword>